<evidence type="ECO:0000313" key="3">
    <source>
        <dbReference type="EMBL" id="RWY51046.1"/>
    </source>
</evidence>
<name>A0A3S3Z1N9_9SPHI</name>
<dbReference type="SUPFAM" id="SSF50249">
    <property type="entry name" value="Nucleic acid-binding proteins"/>
    <property type="match status" value="1"/>
</dbReference>
<dbReference type="GO" id="GO:0003697">
    <property type="term" value="F:single-stranded DNA binding"/>
    <property type="evidence" value="ECO:0007669"/>
    <property type="project" value="InterPro"/>
</dbReference>
<evidence type="ECO:0000313" key="4">
    <source>
        <dbReference type="Proteomes" id="UP000286701"/>
    </source>
</evidence>
<gene>
    <name evidence="3" type="ORF">EPL05_13330</name>
</gene>
<evidence type="ECO:0000256" key="2">
    <source>
        <dbReference type="PIRNR" id="PIRNR002070"/>
    </source>
</evidence>
<organism evidence="3 4">
    <name type="scientific">Mucilaginibacter gilvus</name>
    <dbReference type="NCBI Taxonomy" id="2305909"/>
    <lineage>
        <taxon>Bacteria</taxon>
        <taxon>Pseudomonadati</taxon>
        <taxon>Bacteroidota</taxon>
        <taxon>Sphingobacteriia</taxon>
        <taxon>Sphingobacteriales</taxon>
        <taxon>Sphingobacteriaceae</taxon>
        <taxon>Mucilaginibacter</taxon>
    </lineage>
</organism>
<dbReference type="InterPro" id="IPR011344">
    <property type="entry name" value="ssDNA-bd"/>
</dbReference>
<accession>A0A3S3Z1N9</accession>
<dbReference type="InterPro" id="IPR000424">
    <property type="entry name" value="Primosome_PriB/ssb"/>
</dbReference>
<dbReference type="AlphaFoldDB" id="A0A3S3Z1N9"/>
<protein>
    <recommendedName>
        <fullName evidence="2">Single-stranded DNA-binding protein</fullName>
    </recommendedName>
</protein>
<dbReference type="OrthoDB" id="798399at2"/>
<reference evidence="3 4" key="1">
    <citation type="submission" date="2019-01" db="EMBL/GenBank/DDBJ databases">
        <title>Mucilaginibacter antarcticum sp. nov., isolated from antarctic soil.</title>
        <authorList>
            <person name="Yan Y.-Q."/>
            <person name="Du Z.-J."/>
        </authorList>
    </citation>
    <scope>NUCLEOTIDE SEQUENCE [LARGE SCALE GENOMIC DNA]</scope>
    <source>
        <strain evidence="3 4">F01003</strain>
    </source>
</reference>
<dbReference type="PROSITE" id="PS50935">
    <property type="entry name" value="SSB"/>
    <property type="match status" value="1"/>
</dbReference>
<dbReference type="Proteomes" id="UP000286701">
    <property type="component" value="Unassembled WGS sequence"/>
</dbReference>
<dbReference type="GO" id="GO:0006260">
    <property type="term" value="P:DNA replication"/>
    <property type="evidence" value="ECO:0007669"/>
    <property type="project" value="InterPro"/>
</dbReference>
<dbReference type="CDD" id="cd04496">
    <property type="entry name" value="SSB_OBF"/>
    <property type="match status" value="1"/>
</dbReference>
<keyword evidence="4" id="KW-1185">Reference proteome</keyword>
<sequence length="117" mass="13458">MLSNTGINKVILLGMAKEPFRQSAEEGHSFLCFNLVTTEYVRKGYEQTEHHEYHKIKVPEKLIAQDSLHLAEGQSLFIEGKIQTSSYYDEQRVKRYSLEVVATRVDILSTIDINVLK</sequence>
<dbReference type="Gene3D" id="2.40.50.140">
    <property type="entry name" value="Nucleic acid-binding proteins"/>
    <property type="match status" value="1"/>
</dbReference>
<dbReference type="RefSeq" id="WP_128534465.1">
    <property type="nucleotide sequence ID" value="NZ_SBIW01000006.1"/>
</dbReference>
<evidence type="ECO:0000256" key="1">
    <source>
        <dbReference type="ARBA" id="ARBA00023125"/>
    </source>
</evidence>
<comment type="caution">
    <text evidence="3">The sequence shown here is derived from an EMBL/GenBank/DDBJ whole genome shotgun (WGS) entry which is preliminary data.</text>
</comment>
<keyword evidence="1 2" id="KW-0238">DNA-binding</keyword>
<dbReference type="InterPro" id="IPR012340">
    <property type="entry name" value="NA-bd_OB-fold"/>
</dbReference>
<dbReference type="PIRSF" id="PIRSF002070">
    <property type="entry name" value="SSB"/>
    <property type="match status" value="1"/>
</dbReference>
<proteinExistence type="predicted"/>
<dbReference type="EMBL" id="SBIW01000006">
    <property type="protein sequence ID" value="RWY51046.1"/>
    <property type="molecule type" value="Genomic_DNA"/>
</dbReference>
<dbReference type="Pfam" id="PF00436">
    <property type="entry name" value="SSB"/>
    <property type="match status" value="1"/>
</dbReference>